<dbReference type="InterPro" id="IPR029016">
    <property type="entry name" value="GAF-like_dom_sf"/>
</dbReference>
<evidence type="ECO:0000256" key="1">
    <source>
        <dbReference type="ARBA" id="ARBA00000085"/>
    </source>
</evidence>
<dbReference type="Pfam" id="PF13185">
    <property type="entry name" value="GAF_2"/>
    <property type="match status" value="1"/>
</dbReference>
<proteinExistence type="predicted"/>
<dbReference type="SUPFAM" id="SSF55874">
    <property type="entry name" value="ATPase domain of HSP90 chaperone/DNA topoisomerase II/histidine kinase"/>
    <property type="match status" value="1"/>
</dbReference>
<dbReference type="InterPro" id="IPR003018">
    <property type="entry name" value="GAF"/>
</dbReference>
<dbReference type="EC" id="2.7.13.3" evidence="2"/>
<dbReference type="PROSITE" id="PS50109">
    <property type="entry name" value="HIS_KIN"/>
    <property type="match status" value="1"/>
</dbReference>
<sequence>MKLDLRESRQFADHEQRVAFLAADAFHFLWGDDYPEPDLPEPMRPRFIKRGSNQRPGYQHLPQGAGEEELLLFCRLMRQESFGKTKPSLETPGAEEPQLLQLLALFSGALGSEVCFETIAGELLRHACNLFNAVGAVVLTLNEDGGGLRFAASYSVDPHVSRKISNLEIPTGVGITGWVIDHKQSFLCHDVTSEPLFRPGVSKELAYEINALMATPILAGDHVMGVLQFVSTQIHCFDETQIPILEMVAAIVSVFLERANLDSERKDMARVTGTAEVANSVLHNIGNILNSLMVSCSLVDSRLRQSKMPQLIRAHEVFEEHINDLADFFTNNPKGEILPRFLLKVGNQLAKDHDMLSNEIRKINEKATLMRDIIETQQTISKIGGSEIQAVVQVIDEAISLQSNFLERHKILIKRDFRTDKPVRASKAKLIHILVNLIKNAAEAMSHLPPEARALAVSLEENDEGEVLVHVRDEGIGIEPDHLAKMFTHGFTTKESGHGFGLHFCANAMEEMRGRISVHSDGPHCGTTFTLVFPPVPKRV</sequence>
<protein>
    <recommendedName>
        <fullName evidence="2">histidine kinase</fullName>
        <ecNumber evidence="2">2.7.13.3</ecNumber>
    </recommendedName>
</protein>
<dbReference type="PANTHER" id="PTHR43547:SF2">
    <property type="entry name" value="HYBRID SIGNAL TRANSDUCTION HISTIDINE KINASE C"/>
    <property type="match status" value="1"/>
</dbReference>
<dbReference type="Gene3D" id="3.30.450.40">
    <property type="match status" value="1"/>
</dbReference>
<dbReference type="SUPFAM" id="SSF55781">
    <property type="entry name" value="GAF domain-like"/>
    <property type="match status" value="1"/>
</dbReference>
<dbReference type="SMART" id="SM00387">
    <property type="entry name" value="HATPase_c"/>
    <property type="match status" value="1"/>
</dbReference>
<evidence type="ECO:0000256" key="3">
    <source>
        <dbReference type="ARBA" id="ARBA00022553"/>
    </source>
</evidence>
<evidence type="ECO:0000259" key="4">
    <source>
        <dbReference type="PROSITE" id="PS50109"/>
    </source>
</evidence>
<gene>
    <name evidence="5" type="ORF">J3U88_15665</name>
</gene>
<dbReference type="Pfam" id="PF02518">
    <property type="entry name" value="HATPase_c"/>
    <property type="match status" value="1"/>
</dbReference>
<feature type="domain" description="Histidine kinase" evidence="4">
    <location>
        <begin position="423"/>
        <end position="537"/>
    </location>
</feature>
<dbReference type="RefSeq" id="WP_207859865.1">
    <property type="nucleotide sequence ID" value="NZ_JAFREP010000014.1"/>
</dbReference>
<evidence type="ECO:0000313" key="5">
    <source>
        <dbReference type="EMBL" id="MBO1319914.1"/>
    </source>
</evidence>
<dbReference type="AlphaFoldDB" id="A0A8J7Q9I9"/>
<name>A0A8J7Q9I9_9BACT</name>
<organism evidence="5 6">
    <name type="scientific">Acanthopleuribacter pedis</name>
    <dbReference type="NCBI Taxonomy" id="442870"/>
    <lineage>
        <taxon>Bacteria</taxon>
        <taxon>Pseudomonadati</taxon>
        <taxon>Acidobacteriota</taxon>
        <taxon>Holophagae</taxon>
        <taxon>Acanthopleuribacterales</taxon>
        <taxon>Acanthopleuribacteraceae</taxon>
        <taxon>Acanthopleuribacter</taxon>
    </lineage>
</organism>
<dbReference type="EMBL" id="JAFREP010000014">
    <property type="protein sequence ID" value="MBO1319914.1"/>
    <property type="molecule type" value="Genomic_DNA"/>
</dbReference>
<dbReference type="Proteomes" id="UP000664417">
    <property type="component" value="Unassembled WGS sequence"/>
</dbReference>
<keyword evidence="6" id="KW-1185">Reference proteome</keyword>
<dbReference type="Gene3D" id="3.30.565.10">
    <property type="entry name" value="Histidine kinase-like ATPase, C-terminal domain"/>
    <property type="match status" value="1"/>
</dbReference>
<dbReference type="InterPro" id="IPR005467">
    <property type="entry name" value="His_kinase_dom"/>
</dbReference>
<dbReference type="GO" id="GO:0000155">
    <property type="term" value="F:phosphorelay sensor kinase activity"/>
    <property type="evidence" value="ECO:0007669"/>
    <property type="project" value="TreeGrafter"/>
</dbReference>
<comment type="catalytic activity">
    <reaction evidence="1">
        <text>ATP + protein L-histidine = ADP + protein N-phospho-L-histidine.</text>
        <dbReference type="EC" id="2.7.13.3"/>
    </reaction>
</comment>
<dbReference type="InterPro" id="IPR004358">
    <property type="entry name" value="Sig_transdc_His_kin-like_C"/>
</dbReference>
<keyword evidence="3" id="KW-0597">Phosphoprotein</keyword>
<dbReference type="SMART" id="SM00065">
    <property type="entry name" value="GAF"/>
    <property type="match status" value="1"/>
</dbReference>
<reference evidence="5" key="1">
    <citation type="submission" date="2021-03" db="EMBL/GenBank/DDBJ databases">
        <authorList>
            <person name="Wang G."/>
        </authorList>
    </citation>
    <scope>NUCLEOTIDE SEQUENCE</scope>
    <source>
        <strain evidence="5">KCTC 12899</strain>
    </source>
</reference>
<comment type="caution">
    <text evidence="5">The sequence shown here is derived from an EMBL/GenBank/DDBJ whole genome shotgun (WGS) entry which is preliminary data.</text>
</comment>
<dbReference type="PANTHER" id="PTHR43547">
    <property type="entry name" value="TWO-COMPONENT HISTIDINE KINASE"/>
    <property type="match status" value="1"/>
</dbReference>
<accession>A0A8J7Q9I9</accession>
<evidence type="ECO:0000256" key="2">
    <source>
        <dbReference type="ARBA" id="ARBA00012438"/>
    </source>
</evidence>
<dbReference type="InterPro" id="IPR036890">
    <property type="entry name" value="HATPase_C_sf"/>
</dbReference>
<evidence type="ECO:0000313" key="6">
    <source>
        <dbReference type="Proteomes" id="UP000664417"/>
    </source>
</evidence>
<dbReference type="InterPro" id="IPR003594">
    <property type="entry name" value="HATPase_dom"/>
</dbReference>
<dbReference type="PRINTS" id="PR00344">
    <property type="entry name" value="BCTRLSENSOR"/>
</dbReference>